<gene>
    <name evidence="3" type="ORF">GCM10007888_45750</name>
    <name evidence="2" type="ORF">MOX02_56470</name>
</gene>
<evidence type="ECO:0000313" key="3">
    <source>
        <dbReference type="EMBL" id="GLS66193.1"/>
    </source>
</evidence>
<dbReference type="Proteomes" id="UP001156856">
    <property type="component" value="Unassembled WGS sequence"/>
</dbReference>
<accession>A0A512JCF8</accession>
<reference evidence="5" key="2">
    <citation type="journal article" date="2019" name="Int. J. Syst. Evol. Microbiol.">
        <title>The Global Catalogue of Microorganisms (GCM) 10K type strain sequencing project: providing services to taxonomists for standard genome sequencing and annotation.</title>
        <authorList>
            <consortium name="The Broad Institute Genomics Platform"/>
            <consortium name="The Broad Institute Genome Sequencing Center for Infectious Disease"/>
            <person name="Wu L."/>
            <person name="Ma J."/>
        </authorList>
    </citation>
    <scope>NUCLEOTIDE SEQUENCE [LARGE SCALE GENOMIC DNA]</scope>
    <source>
        <strain evidence="5">NBRC 107715</strain>
    </source>
</reference>
<reference evidence="2 4" key="3">
    <citation type="submission" date="2019-07" db="EMBL/GenBank/DDBJ databases">
        <title>Whole genome shotgun sequence of Methylobacterium oxalidis NBRC 107715.</title>
        <authorList>
            <person name="Hosoyama A."/>
            <person name="Uohara A."/>
            <person name="Ohji S."/>
            <person name="Ichikawa N."/>
        </authorList>
    </citation>
    <scope>NUCLEOTIDE SEQUENCE [LARGE SCALE GENOMIC DNA]</scope>
    <source>
        <strain evidence="2 4">NBRC 107715</strain>
    </source>
</reference>
<reference evidence="3" key="1">
    <citation type="journal article" date="2014" name="Int. J. Syst. Evol. Microbiol.">
        <title>Complete genome of a new Firmicutes species belonging to the dominant human colonic microbiota ('Ruminococcus bicirculans') reveals two chromosomes and a selective capacity to utilize plant glucans.</title>
        <authorList>
            <consortium name="NISC Comparative Sequencing Program"/>
            <person name="Wegmann U."/>
            <person name="Louis P."/>
            <person name="Goesmann A."/>
            <person name="Henrissat B."/>
            <person name="Duncan S.H."/>
            <person name="Flint H.J."/>
        </authorList>
    </citation>
    <scope>NUCLEOTIDE SEQUENCE</scope>
    <source>
        <strain evidence="3">NBRC 107715</strain>
    </source>
</reference>
<dbReference type="EMBL" id="BJZU01000166">
    <property type="protein sequence ID" value="GEP07609.1"/>
    <property type="molecule type" value="Genomic_DNA"/>
</dbReference>
<evidence type="ECO:0000313" key="2">
    <source>
        <dbReference type="EMBL" id="GEP07609.1"/>
    </source>
</evidence>
<evidence type="ECO:0000256" key="1">
    <source>
        <dbReference type="SAM" id="MobiDB-lite"/>
    </source>
</evidence>
<evidence type="ECO:0000313" key="5">
    <source>
        <dbReference type="Proteomes" id="UP001156856"/>
    </source>
</evidence>
<keyword evidence="5" id="KW-1185">Reference proteome</keyword>
<dbReference type="AlphaFoldDB" id="A0A512JCF8"/>
<feature type="region of interest" description="Disordered" evidence="1">
    <location>
        <begin position="20"/>
        <end position="52"/>
    </location>
</feature>
<comment type="caution">
    <text evidence="2">The sequence shown here is derived from an EMBL/GenBank/DDBJ whole genome shotgun (WGS) entry which is preliminary data.</text>
</comment>
<reference evidence="3" key="4">
    <citation type="submission" date="2023-01" db="EMBL/GenBank/DDBJ databases">
        <title>Draft genome sequence of Methylobacterium oxalidis strain NBRC 107715.</title>
        <authorList>
            <person name="Sun Q."/>
            <person name="Mori K."/>
        </authorList>
    </citation>
    <scope>NUCLEOTIDE SEQUENCE</scope>
    <source>
        <strain evidence="3">NBRC 107715</strain>
    </source>
</reference>
<protein>
    <submittedName>
        <fullName evidence="2">Uncharacterized protein</fullName>
    </submittedName>
</protein>
<feature type="compositionally biased region" description="Basic and acidic residues" evidence="1">
    <location>
        <begin position="37"/>
        <end position="52"/>
    </location>
</feature>
<evidence type="ECO:0000313" key="4">
    <source>
        <dbReference type="Proteomes" id="UP000321960"/>
    </source>
</evidence>
<dbReference type="Proteomes" id="UP000321960">
    <property type="component" value="Unassembled WGS sequence"/>
</dbReference>
<name>A0A512JCF8_9HYPH</name>
<dbReference type="OrthoDB" id="9937539at2"/>
<organism evidence="2 4">
    <name type="scientific">Methylobacterium oxalidis</name>
    <dbReference type="NCBI Taxonomy" id="944322"/>
    <lineage>
        <taxon>Bacteria</taxon>
        <taxon>Pseudomonadati</taxon>
        <taxon>Pseudomonadota</taxon>
        <taxon>Alphaproteobacteria</taxon>
        <taxon>Hyphomicrobiales</taxon>
        <taxon>Methylobacteriaceae</taxon>
        <taxon>Methylobacterium</taxon>
    </lineage>
</organism>
<dbReference type="RefSeq" id="WP_147029040.1">
    <property type="nucleotide sequence ID" value="NZ_BJZU01000166.1"/>
</dbReference>
<sequence>MRSCLAHVQADLARMTRERTKAGAAAMDPLATEDEATEAKRQVEPLRSDDERLNTSTSRLEARLKEVLVEEEHEAFRPEFEATEREMAAAVQAFRENYPRLAGEIASMLSRLQAATLEAKRVNITAPAGWRRTVKGAETQLRGRAASYGSTRRQGTMAAWWT</sequence>
<proteinExistence type="predicted"/>
<dbReference type="EMBL" id="BSPK01000098">
    <property type="protein sequence ID" value="GLS66193.1"/>
    <property type="molecule type" value="Genomic_DNA"/>
</dbReference>